<evidence type="ECO:0000256" key="4">
    <source>
        <dbReference type="PROSITE-ProRule" id="PRU00335"/>
    </source>
</evidence>
<evidence type="ECO:0000313" key="8">
    <source>
        <dbReference type="Proteomes" id="UP001500843"/>
    </source>
</evidence>
<dbReference type="Pfam" id="PF21597">
    <property type="entry name" value="TetR_C_43"/>
    <property type="match status" value="1"/>
</dbReference>
<dbReference type="PANTHER" id="PTHR30055">
    <property type="entry name" value="HTH-TYPE TRANSCRIPTIONAL REGULATOR RUTR"/>
    <property type="match status" value="1"/>
</dbReference>
<dbReference type="EMBL" id="BAABHM010000030">
    <property type="protein sequence ID" value="GAA4718880.1"/>
    <property type="molecule type" value="Genomic_DNA"/>
</dbReference>
<dbReference type="SUPFAM" id="SSF46689">
    <property type="entry name" value="Homeodomain-like"/>
    <property type="match status" value="1"/>
</dbReference>
<dbReference type="Proteomes" id="UP001500843">
    <property type="component" value="Unassembled WGS sequence"/>
</dbReference>
<feature type="domain" description="HTH tetR-type" evidence="6">
    <location>
        <begin position="14"/>
        <end position="74"/>
    </location>
</feature>
<sequence length="210" mass="23424">MPKLWEESIDGHRRSVRDAITQAAWRLAEEHGPLSLTMSQVAEAAGIGRATLYKYFSDVESILVAHHARHVEDHLRTLEDLRGKTQPPGARLVAVAEEYASICFHRGRHSSADIRSLVHRGPEVADVERRLHGVFTDLIAQAAAEHLVRSDLDAEELAVYCRRALEAAGEMKDLDGVARLTRVVLDGLGYTPEHQDHSQRAAGKTHRRTH</sequence>
<keyword evidence="1" id="KW-0805">Transcription regulation</keyword>
<protein>
    <recommendedName>
        <fullName evidence="6">HTH tetR-type domain-containing protein</fullName>
    </recommendedName>
</protein>
<reference evidence="8" key="1">
    <citation type="journal article" date="2019" name="Int. J. Syst. Evol. Microbiol.">
        <title>The Global Catalogue of Microorganisms (GCM) 10K type strain sequencing project: providing services to taxonomists for standard genome sequencing and annotation.</title>
        <authorList>
            <consortium name="The Broad Institute Genomics Platform"/>
            <consortium name="The Broad Institute Genome Sequencing Center for Infectious Disease"/>
            <person name="Wu L."/>
            <person name="Ma J."/>
        </authorList>
    </citation>
    <scope>NUCLEOTIDE SEQUENCE [LARGE SCALE GENOMIC DNA]</scope>
    <source>
        <strain evidence="8">JCM 17975</strain>
    </source>
</reference>
<keyword evidence="3" id="KW-0804">Transcription</keyword>
<dbReference type="Pfam" id="PF00440">
    <property type="entry name" value="TetR_N"/>
    <property type="match status" value="1"/>
</dbReference>
<evidence type="ECO:0000256" key="3">
    <source>
        <dbReference type="ARBA" id="ARBA00023163"/>
    </source>
</evidence>
<keyword evidence="8" id="KW-1185">Reference proteome</keyword>
<evidence type="ECO:0000259" key="6">
    <source>
        <dbReference type="PROSITE" id="PS50977"/>
    </source>
</evidence>
<dbReference type="SUPFAM" id="SSF48498">
    <property type="entry name" value="Tetracyclin repressor-like, C-terminal domain"/>
    <property type="match status" value="1"/>
</dbReference>
<evidence type="ECO:0000313" key="7">
    <source>
        <dbReference type="EMBL" id="GAA4718880.1"/>
    </source>
</evidence>
<dbReference type="PANTHER" id="PTHR30055:SF234">
    <property type="entry name" value="HTH-TYPE TRANSCRIPTIONAL REGULATOR BETI"/>
    <property type="match status" value="1"/>
</dbReference>
<evidence type="ECO:0000256" key="2">
    <source>
        <dbReference type="ARBA" id="ARBA00023125"/>
    </source>
</evidence>
<name>A0ABP8Y127_9MICO</name>
<evidence type="ECO:0000256" key="1">
    <source>
        <dbReference type="ARBA" id="ARBA00023015"/>
    </source>
</evidence>
<feature type="DNA-binding region" description="H-T-H motif" evidence="4">
    <location>
        <begin position="37"/>
        <end position="56"/>
    </location>
</feature>
<dbReference type="Gene3D" id="1.10.357.10">
    <property type="entry name" value="Tetracycline Repressor, domain 2"/>
    <property type="match status" value="1"/>
</dbReference>
<proteinExistence type="predicted"/>
<dbReference type="InterPro" id="IPR001647">
    <property type="entry name" value="HTH_TetR"/>
</dbReference>
<feature type="region of interest" description="Disordered" evidence="5">
    <location>
        <begin position="191"/>
        <end position="210"/>
    </location>
</feature>
<comment type="caution">
    <text evidence="7">The sequence shown here is derived from an EMBL/GenBank/DDBJ whole genome shotgun (WGS) entry which is preliminary data.</text>
</comment>
<dbReference type="PROSITE" id="PS50977">
    <property type="entry name" value="HTH_TETR_2"/>
    <property type="match status" value="1"/>
</dbReference>
<gene>
    <name evidence="7" type="ORF">GCM10023198_48180</name>
</gene>
<dbReference type="InterPro" id="IPR050109">
    <property type="entry name" value="HTH-type_TetR-like_transc_reg"/>
</dbReference>
<dbReference type="InterPro" id="IPR036271">
    <property type="entry name" value="Tet_transcr_reg_TetR-rel_C_sf"/>
</dbReference>
<evidence type="ECO:0000256" key="5">
    <source>
        <dbReference type="SAM" id="MobiDB-lite"/>
    </source>
</evidence>
<dbReference type="InterPro" id="IPR049445">
    <property type="entry name" value="TetR_SbtR-like_C"/>
</dbReference>
<keyword evidence="2 4" id="KW-0238">DNA-binding</keyword>
<dbReference type="RefSeq" id="WP_253877708.1">
    <property type="nucleotide sequence ID" value="NZ_BAABHM010000030.1"/>
</dbReference>
<dbReference type="InterPro" id="IPR009057">
    <property type="entry name" value="Homeodomain-like_sf"/>
</dbReference>
<accession>A0ABP8Y127</accession>
<organism evidence="7 8">
    <name type="scientific">Promicromonospora umidemergens</name>
    <dbReference type="NCBI Taxonomy" id="629679"/>
    <lineage>
        <taxon>Bacteria</taxon>
        <taxon>Bacillati</taxon>
        <taxon>Actinomycetota</taxon>
        <taxon>Actinomycetes</taxon>
        <taxon>Micrococcales</taxon>
        <taxon>Promicromonosporaceae</taxon>
        <taxon>Promicromonospora</taxon>
    </lineage>
</organism>
<dbReference type="PRINTS" id="PR00455">
    <property type="entry name" value="HTHTETR"/>
</dbReference>